<name>A0A858RAA1_9PROT</name>
<proteinExistence type="predicted"/>
<protein>
    <submittedName>
        <fullName evidence="1">Uncharacterized protein</fullName>
    </submittedName>
</protein>
<accession>A0A858RAA1</accession>
<gene>
    <name evidence="1" type="ORF">HHL28_14305</name>
</gene>
<keyword evidence="2" id="KW-1185">Reference proteome</keyword>
<organism evidence="1 2">
    <name type="scientific">Aerophototrophica crusticola</name>
    <dbReference type="NCBI Taxonomy" id="1709002"/>
    <lineage>
        <taxon>Bacteria</taxon>
        <taxon>Pseudomonadati</taxon>
        <taxon>Pseudomonadota</taxon>
        <taxon>Alphaproteobacteria</taxon>
        <taxon>Rhodospirillales</taxon>
        <taxon>Rhodospirillaceae</taxon>
        <taxon>Aerophototrophica</taxon>
    </lineage>
</organism>
<sequence>MNDRSAPGTGKSSLGEEWSALAADATRLPDPKFLKIYSLLEQVGDHPDIRAAFDTLRPRLVELRPPRRPSLSRLFFRPAEDLLDDPGSYSRKLNRVCRTSLGPCWKALKERLNPATVAAAQAGLTLADPRDRAAQAKACEALWVEGGVALAALVADCHANLKLKVGLFGRDDDVLRQLDTLRQAIEIGPELEALKAALPEKPIGQLAESHVDVIRQTLVRLGQEDARKTTPALLVLTSRMKRPGDLLKLLADLRLGGAAQEKEALTKEMSGYVVGNLLRQTADFERAMPEGGDNDPDSLAATAERLTEGLNSVNDTVMSLRDKEMSQKVQGARAEIGSFVVRNVVADLDRTLVGTLFTADGSLPIDDSNMKKAEQLALALRRSSKLAPHLGIQKEVGAKINAVRKQLEAQTETLLRTGPRTRDGLAPEAQRQMFNSLRVIEILAGSDEAERLYKEWRNRMR</sequence>
<dbReference type="Proteomes" id="UP000501891">
    <property type="component" value="Chromosome"/>
</dbReference>
<dbReference type="EMBL" id="CP051775">
    <property type="protein sequence ID" value="QJE74102.1"/>
    <property type="molecule type" value="Genomic_DNA"/>
</dbReference>
<evidence type="ECO:0000313" key="1">
    <source>
        <dbReference type="EMBL" id="QJE74102.1"/>
    </source>
</evidence>
<dbReference type="AlphaFoldDB" id="A0A858RAA1"/>
<dbReference type="KEGG" id="acru:HHL28_14305"/>
<evidence type="ECO:0000313" key="2">
    <source>
        <dbReference type="Proteomes" id="UP000501891"/>
    </source>
</evidence>
<reference evidence="1" key="1">
    <citation type="submission" date="2020-04" db="EMBL/GenBank/DDBJ databases">
        <title>A desert anoxygenic phototrophic bacterium fixes CO2 using RubisCO under aerobic conditions.</title>
        <authorList>
            <person name="Tang K."/>
        </authorList>
    </citation>
    <scope>NUCLEOTIDE SEQUENCE [LARGE SCALE GENOMIC DNA]</scope>
    <source>
        <strain evidence="1">MIMtkB3</strain>
    </source>
</reference>